<dbReference type="PANTHER" id="PTHR21366:SF14">
    <property type="entry name" value="GLYOXALASE DOMAIN-CONTAINING PROTEIN 5"/>
    <property type="match status" value="1"/>
</dbReference>
<dbReference type="KEGG" id="ntd:EGO55_13570"/>
<evidence type="ECO:0000313" key="2">
    <source>
        <dbReference type="EMBL" id="GAD49541.1"/>
    </source>
</evidence>
<dbReference type="CDD" id="cd07237">
    <property type="entry name" value="BphC1-RGP6_C_like"/>
    <property type="match status" value="1"/>
</dbReference>
<keyword evidence="2" id="KW-0223">Dioxygenase</keyword>
<dbReference type="RefSeq" id="WP_021690447.1">
    <property type="nucleotide sequence ID" value="NZ_BASZ01000005.1"/>
</dbReference>
<evidence type="ECO:0000313" key="3">
    <source>
        <dbReference type="Proteomes" id="UP000016568"/>
    </source>
</evidence>
<dbReference type="eggNOG" id="COG0346">
    <property type="taxonomic scope" value="Bacteria"/>
</dbReference>
<proteinExistence type="predicted"/>
<dbReference type="CDD" id="cd07252">
    <property type="entry name" value="BphC1-RGP6_N_like"/>
    <property type="match status" value="1"/>
</dbReference>
<dbReference type="GO" id="GO:0051213">
    <property type="term" value="F:dioxygenase activity"/>
    <property type="evidence" value="ECO:0007669"/>
    <property type="project" value="UniProtKB-KW"/>
</dbReference>
<accession>U2Y8H0</accession>
<dbReference type="Gene3D" id="3.10.180.10">
    <property type="entry name" value="2,3-Dihydroxybiphenyl 1,2-Dioxygenase, domain 1"/>
    <property type="match status" value="2"/>
</dbReference>
<sequence>MEILGLGYVGLDVPDPDAWIAFACDVLGFDPGRAPGGDAYVPGAGADGRGADGAAYFRVDEWSWRLAVHPADAPGLRYLGLEVAGPVQLDTALAELNAAGFAARRGDAAECAARAVTGIGFVTDPGGHAVELFYGPLVTTGYRNARGMQFVTGALGMGHINLFASNYEASADFYTRLLGFRLTDYYHVGPDQTVNFFHVNPRHHTVGIMKVAPFDGVHHVMFELTELDMVGQAYDRVMDAGCKITASLGRHSNDRILSFYVESPSGVEVEIGWGAMTVGPDWTPTYRGPGDIWGHRGLTAESIEETGRRA</sequence>
<name>U2Y8H0_9SPHN</name>
<dbReference type="Pfam" id="PF00903">
    <property type="entry name" value="Glyoxalase"/>
    <property type="match status" value="2"/>
</dbReference>
<dbReference type="InterPro" id="IPR037523">
    <property type="entry name" value="VOC_core"/>
</dbReference>
<organism evidence="2 3">
    <name type="scientific">Caenibius tardaugens NBRC 16725</name>
    <dbReference type="NCBI Taxonomy" id="1219035"/>
    <lineage>
        <taxon>Bacteria</taxon>
        <taxon>Pseudomonadati</taxon>
        <taxon>Pseudomonadota</taxon>
        <taxon>Alphaproteobacteria</taxon>
        <taxon>Sphingomonadales</taxon>
        <taxon>Erythrobacteraceae</taxon>
        <taxon>Caenibius</taxon>
    </lineage>
</organism>
<dbReference type="SUPFAM" id="SSF54593">
    <property type="entry name" value="Glyoxalase/Bleomycin resistance protein/Dihydroxybiphenyl dioxygenase"/>
    <property type="match status" value="1"/>
</dbReference>
<feature type="domain" description="VOC" evidence="1">
    <location>
        <begin position="5"/>
        <end position="135"/>
    </location>
</feature>
<comment type="caution">
    <text evidence="2">The sequence shown here is derived from an EMBL/GenBank/DDBJ whole genome shotgun (WGS) entry which is preliminary data.</text>
</comment>
<keyword evidence="2" id="KW-0560">Oxidoreductase</keyword>
<reference evidence="2 3" key="1">
    <citation type="submission" date="2013-09" db="EMBL/GenBank/DDBJ databases">
        <title>Whole genome shotgun sequence of Novosphingobium tardaugens NBRC 16725.</title>
        <authorList>
            <person name="Isaki S."/>
            <person name="Hosoyama A."/>
            <person name="Tsuchikane K."/>
            <person name="Katsumata H."/>
            <person name="Ando Y."/>
            <person name="Yamazaki S."/>
            <person name="Fujita N."/>
        </authorList>
    </citation>
    <scope>NUCLEOTIDE SEQUENCE [LARGE SCALE GENOMIC DNA]</scope>
    <source>
        <strain evidence="2 3">NBRC 16725</strain>
    </source>
</reference>
<gene>
    <name evidence="2" type="ORF">NT2_05_04620</name>
</gene>
<feature type="domain" description="VOC" evidence="1">
    <location>
        <begin position="156"/>
        <end position="274"/>
    </location>
</feature>
<dbReference type="InterPro" id="IPR004360">
    <property type="entry name" value="Glyas_Fos-R_dOase_dom"/>
</dbReference>
<keyword evidence="3" id="KW-1185">Reference proteome</keyword>
<dbReference type="InterPro" id="IPR029068">
    <property type="entry name" value="Glyas_Bleomycin-R_OHBP_Dase"/>
</dbReference>
<evidence type="ECO:0000259" key="1">
    <source>
        <dbReference type="PROSITE" id="PS51819"/>
    </source>
</evidence>
<protein>
    <submittedName>
        <fullName evidence="2">Putative extradiol dioxygenase</fullName>
    </submittedName>
</protein>
<dbReference type="EMBL" id="BASZ01000005">
    <property type="protein sequence ID" value="GAD49541.1"/>
    <property type="molecule type" value="Genomic_DNA"/>
</dbReference>
<dbReference type="PANTHER" id="PTHR21366">
    <property type="entry name" value="GLYOXALASE FAMILY PROTEIN"/>
    <property type="match status" value="1"/>
</dbReference>
<dbReference type="OrthoDB" id="9803142at2"/>
<dbReference type="PROSITE" id="PS51819">
    <property type="entry name" value="VOC"/>
    <property type="match status" value="2"/>
</dbReference>
<dbReference type="Proteomes" id="UP000016568">
    <property type="component" value="Unassembled WGS sequence"/>
</dbReference>
<dbReference type="InterPro" id="IPR050383">
    <property type="entry name" value="GlyoxalaseI/FosfomycinResist"/>
</dbReference>
<dbReference type="AlphaFoldDB" id="U2Y8H0"/>